<dbReference type="SUPFAM" id="SSF53822">
    <property type="entry name" value="Periplasmic binding protein-like I"/>
    <property type="match status" value="1"/>
</dbReference>
<dbReference type="OrthoDB" id="234496at2"/>
<feature type="domain" description="HTH lacI-type" evidence="4">
    <location>
        <begin position="1"/>
        <end position="55"/>
    </location>
</feature>
<dbReference type="CDD" id="cd01392">
    <property type="entry name" value="HTH_LacI"/>
    <property type="match status" value="1"/>
</dbReference>
<sequence length="341" mass="37639">MNLKELSEILGLSQTTVSRALNGYPEVSEATRLRVQQIARENNYSPNARARGLATGRASAIGHVIPIGLRHEMVNPIFGDFISGVGEVYAREGFDLIMSVVSGDEEMNAYRNLSARSSVDGVVLHAPLMNDPRIPLLRDLEMPFVVHGRASNEEHPYAWLDVNNTSAFRRATDFLLDLGHTRIALINGLETMDFAYRRREGYVSALSERGITFDPSLMRADEMTEDFGYHSAKEMLARDVAPSAFLSASMICAFGIRRAIEERGLKMGADVSVVTFDDDLSYLANGQNVPIFTACRSSVRTAGVRLAEMLLRQINIPDAPHETELLEAELIAGQSTGPYKD</sequence>
<reference evidence="5 6" key="1">
    <citation type="submission" date="2016-10" db="EMBL/GenBank/DDBJ databases">
        <title>Genome sequence of Planktotalea frisia SH6-1.</title>
        <authorList>
            <person name="Poehlein A."/>
            <person name="Bakenhus I."/>
            <person name="Voget S."/>
            <person name="Brinkhoff T."/>
            <person name="Simon M."/>
        </authorList>
    </citation>
    <scope>NUCLEOTIDE SEQUENCE [LARGE SCALE GENOMIC DNA]</scope>
    <source>
        <strain evidence="5 6">SH6-1</strain>
    </source>
</reference>
<dbReference type="SMART" id="SM00354">
    <property type="entry name" value="HTH_LACI"/>
    <property type="match status" value="1"/>
</dbReference>
<dbReference type="PROSITE" id="PS50932">
    <property type="entry name" value="HTH_LACI_2"/>
    <property type="match status" value="1"/>
</dbReference>
<evidence type="ECO:0000259" key="4">
    <source>
        <dbReference type="PROSITE" id="PS50932"/>
    </source>
</evidence>
<comment type="caution">
    <text evidence="5">The sequence shown here is derived from an EMBL/GenBank/DDBJ whole genome shotgun (WGS) entry which is preliminary data.</text>
</comment>
<dbReference type="Proteomes" id="UP000184514">
    <property type="component" value="Unassembled WGS sequence"/>
</dbReference>
<dbReference type="EMBL" id="MLCB01000159">
    <property type="protein sequence ID" value="OJI93000.1"/>
    <property type="molecule type" value="Genomic_DNA"/>
</dbReference>
<evidence type="ECO:0000256" key="1">
    <source>
        <dbReference type="ARBA" id="ARBA00023015"/>
    </source>
</evidence>
<dbReference type="RefSeq" id="WP_072631296.1">
    <property type="nucleotide sequence ID" value="NZ_MLCB01000159.1"/>
</dbReference>
<dbReference type="Pfam" id="PF13377">
    <property type="entry name" value="Peripla_BP_3"/>
    <property type="match status" value="1"/>
</dbReference>
<dbReference type="CDD" id="cd20010">
    <property type="entry name" value="PBP1_AglR-like"/>
    <property type="match status" value="1"/>
</dbReference>
<dbReference type="AlphaFoldDB" id="A0A1L9NUM9"/>
<dbReference type="InterPro" id="IPR000843">
    <property type="entry name" value="HTH_LacI"/>
</dbReference>
<organism evidence="5 6">
    <name type="scientific">Planktotalea frisia</name>
    <dbReference type="NCBI Taxonomy" id="696762"/>
    <lineage>
        <taxon>Bacteria</taxon>
        <taxon>Pseudomonadati</taxon>
        <taxon>Pseudomonadota</taxon>
        <taxon>Alphaproteobacteria</taxon>
        <taxon>Rhodobacterales</taxon>
        <taxon>Paracoccaceae</taxon>
        <taxon>Planktotalea</taxon>
    </lineage>
</organism>
<dbReference type="SUPFAM" id="SSF47413">
    <property type="entry name" value="lambda repressor-like DNA-binding domains"/>
    <property type="match status" value="1"/>
</dbReference>
<dbReference type="GO" id="GO:0003700">
    <property type="term" value="F:DNA-binding transcription factor activity"/>
    <property type="evidence" value="ECO:0007669"/>
    <property type="project" value="TreeGrafter"/>
</dbReference>
<proteinExistence type="predicted"/>
<dbReference type="Pfam" id="PF00356">
    <property type="entry name" value="LacI"/>
    <property type="match status" value="1"/>
</dbReference>
<dbReference type="PANTHER" id="PTHR30146">
    <property type="entry name" value="LACI-RELATED TRANSCRIPTIONAL REPRESSOR"/>
    <property type="match status" value="1"/>
</dbReference>
<dbReference type="GO" id="GO:0000976">
    <property type="term" value="F:transcription cis-regulatory region binding"/>
    <property type="evidence" value="ECO:0007669"/>
    <property type="project" value="TreeGrafter"/>
</dbReference>
<dbReference type="STRING" id="696762.PFRI_27750"/>
<evidence type="ECO:0000256" key="2">
    <source>
        <dbReference type="ARBA" id="ARBA00023125"/>
    </source>
</evidence>
<dbReference type="InterPro" id="IPR028082">
    <property type="entry name" value="Peripla_BP_I"/>
</dbReference>
<gene>
    <name evidence="5" type="primary">rafR</name>
    <name evidence="5" type="ORF">PFRI_27750</name>
</gene>
<evidence type="ECO:0000313" key="5">
    <source>
        <dbReference type="EMBL" id="OJI93000.1"/>
    </source>
</evidence>
<evidence type="ECO:0000256" key="3">
    <source>
        <dbReference type="ARBA" id="ARBA00023163"/>
    </source>
</evidence>
<name>A0A1L9NUM9_9RHOB</name>
<dbReference type="Gene3D" id="3.40.50.2300">
    <property type="match status" value="2"/>
</dbReference>
<protein>
    <submittedName>
        <fullName evidence="5">HTH-type transcriptional regulator RafR</fullName>
    </submittedName>
</protein>
<dbReference type="InterPro" id="IPR010982">
    <property type="entry name" value="Lambda_DNA-bd_dom_sf"/>
</dbReference>
<evidence type="ECO:0000313" key="6">
    <source>
        <dbReference type="Proteomes" id="UP000184514"/>
    </source>
</evidence>
<keyword evidence="6" id="KW-1185">Reference proteome</keyword>
<accession>A0A1L9NUM9</accession>
<dbReference type="Gene3D" id="1.10.260.40">
    <property type="entry name" value="lambda repressor-like DNA-binding domains"/>
    <property type="match status" value="1"/>
</dbReference>
<keyword evidence="3" id="KW-0804">Transcription</keyword>
<keyword evidence="2" id="KW-0238">DNA-binding</keyword>
<keyword evidence="1" id="KW-0805">Transcription regulation</keyword>
<dbReference type="InterPro" id="IPR046335">
    <property type="entry name" value="LacI/GalR-like_sensor"/>
</dbReference>
<dbReference type="PANTHER" id="PTHR30146:SF109">
    <property type="entry name" value="HTH-TYPE TRANSCRIPTIONAL REGULATOR GALS"/>
    <property type="match status" value="1"/>
</dbReference>